<name>A0ABV8CKF5_9GAMM</name>
<evidence type="ECO:0000256" key="2">
    <source>
        <dbReference type="ARBA" id="ARBA00007581"/>
    </source>
</evidence>
<sequence>MARMPVLFVGHGSPLTLEQPHRFAEWRRWGEQLPTPKALLVISAHWETQPLMIGAVQTLPLIYDFYGFPPAYYQLQYAAPGAPALAARVRELVAQQQIPVADRPDRGWDHGVWIPLLGLYPQADIPLLQLSMPGHDADALMALGRALAPLREEGVLIIASGLVTHNLRQWTEDGVVAPWASAFDSWLAAALERDDRTALRQWATAPGARDSVPTPDHLVPLFVALGAATPQEPVSFPVTGFEFGSFSHRSVQWGTGE</sequence>
<keyword evidence="3" id="KW-0479">Metal-binding</keyword>
<keyword evidence="7" id="KW-0223">Dioxygenase</keyword>
<comment type="similarity">
    <text evidence="2">Belongs to the DODA-type extradiol aromatic ring-opening dioxygenase family.</text>
</comment>
<evidence type="ECO:0000256" key="5">
    <source>
        <dbReference type="ARBA" id="ARBA00023002"/>
    </source>
</evidence>
<dbReference type="PIRSF" id="PIRSF006157">
    <property type="entry name" value="Doxgns_DODA"/>
    <property type="match status" value="1"/>
</dbReference>
<reference evidence="8" key="1">
    <citation type="journal article" date="2019" name="Int. J. Syst. Evol. Microbiol.">
        <title>The Global Catalogue of Microorganisms (GCM) 10K type strain sequencing project: providing services to taxonomists for standard genome sequencing and annotation.</title>
        <authorList>
            <consortium name="The Broad Institute Genomics Platform"/>
            <consortium name="The Broad Institute Genome Sequencing Center for Infectious Disease"/>
            <person name="Wu L."/>
            <person name="Ma J."/>
        </authorList>
    </citation>
    <scope>NUCLEOTIDE SEQUENCE [LARGE SCALE GENOMIC DNA]</scope>
    <source>
        <strain evidence="8">CCUG 54939</strain>
    </source>
</reference>
<organism evidence="7 8">
    <name type="scientific">Pseudaeromonas sharmana</name>
    <dbReference type="NCBI Taxonomy" id="328412"/>
    <lineage>
        <taxon>Bacteria</taxon>
        <taxon>Pseudomonadati</taxon>
        <taxon>Pseudomonadota</taxon>
        <taxon>Gammaproteobacteria</taxon>
        <taxon>Aeromonadales</taxon>
        <taxon>Aeromonadaceae</taxon>
        <taxon>Pseudaeromonas</taxon>
    </lineage>
</organism>
<evidence type="ECO:0000256" key="3">
    <source>
        <dbReference type="ARBA" id="ARBA00022723"/>
    </source>
</evidence>
<dbReference type="InterPro" id="IPR004183">
    <property type="entry name" value="Xdiol_dOase_suB"/>
</dbReference>
<evidence type="ECO:0000313" key="7">
    <source>
        <dbReference type="EMBL" id="MFC3912478.1"/>
    </source>
</evidence>
<gene>
    <name evidence="7" type="ORF">ACFOSS_03220</name>
</gene>
<proteinExistence type="inferred from homology"/>
<comment type="caution">
    <text evidence="7">The sequence shown here is derived from an EMBL/GenBank/DDBJ whole genome shotgun (WGS) entry which is preliminary data.</text>
</comment>
<keyword evidence="4" id="KW-0862">Zinc</keyword>
<dbReference type="CDD" id="cd07363">
    <property type="entry name" value="45_DOPA_Dioxygenase"/>
    <property type="match status" value="1"/>
</dbReference>
<dbReference type="Pfam" id="PF02900">
    <property type="entry name" value="LigB"/>
    <property type="match status" value="1"/>
</dbReference>
<evidence type="ECO:0000259" key="6">
    <source>
        <dbReference type="Pfam" id="PF02900"/>
    </source>
</evidence>
<keyword evidence="8" id="KW-1185">Reference proteome</keyword>
<accession>A0ABV8CKF5</accession>
<comment type="cofactor">
    <cofactor evidence="1">
        <name>Zn(2+)</name>
        <dbReference type="ChEBI" id="CHEBI:29105"/>
    </cofactor>
</comment>
<evidence type="ECO:0000256" key="4">
    <source>
        <dbReference type="ARBA" id="ARBA00022833"/>
    </source>
</evidence>
<dbReference type="InterPro" id="IPR014436">
    <property type="entry name" value="Extradiol_dOase_DODA"/>
</dbReference>
<dbReference type="RefSeq" id="WP_377150585.1">
    <property type="nucleotide sequence ID" value="NZ_JBHSAF010000001.1"/>
</dbReference>
<dbReference type="Proteomes" id="UP001595692">
    <property type="component" value="Unassembled WGS sequence"/>
</dbReference>
<evidence type="ECO:0000256" key="1">
    <source>
        <dbReference type="ARBA" id="ARBA00001947"/>
    </source>
</evidence>
<dbReference type="Gene3D" id="3.40.830.10">
    <property type="entry name" value="LigB-like"/>
    <property type="match status" value="1"/>
</dbReference>
<dbReference type="GO" id="GO:0051213">
    <property type="term" value="F:dioxygenase activity"/>
    <property type="evidence" value="ECO:0007669"/>
    <property type="project" value="UniProtKB-KW"/>
</dbReference>
<dbReference type="PANTHER" id="PTHR30096">
    <property type="entry name" value="4,5-DOPA DIOXYGENASE EXTRADIOL-LIKE PROTEIN"/>
    <property type="match status" value="1"/>
</dbReference>
<dbReference type="EMBL" id="JBHSAF010000001">
    <property type="protein sequence ID" value="MFC3912478.1"/>
    <property type="molecule type" value="Genomic_DNA"/>
</dbReference>
<protein>
    <submittedName>
        <fullName evidence="7">Dioxygenase</fullName>
    </submittedName>
</protein>
<keyword evidence="5" id="KW-0560">Oxidoreductase</keyword>
<dbReference type="PANTHER" id="PTHR30096:SF0">
    <property type="entry name" value="4,5-DOPA DIOXYGENASE EXTRADIOL-LIKE PROTEIN"/>
    <property type="match status" value="1"/>
</dbReference>
<feature type="domain" description="Extradiol ring-cleavage dioxygenase class III enzyme subunit B" evidence="6">
    <location>
        <begin position="21"/>
        <end position="231"/>
    </location>
</feature>
<evidence type="ECO:0000313" key="8">
    <source>
        <dbReference type="Proteomes" id="UP001595692"/>
    </source>
</evidence>
<dbReference type="SUPFAM" id="SSF53213">
    <property type="entry name" value="LigB-like"/>
    <property type="match status" value="1"/>
</dbReference>